<organism evidence="7 8">
    <name type="scientific">Streptomyces malaysiensis subsp. samsunensis</name>
    <dbReference type="NCBI Taxonomy" id="459658"/>
    <lineage>
        <taxon>Bacteria</taxon>
        <taxon>Bacillati</taxon>
        <taxon>Actinomycetota</taxon>
        <taxon>Actinomycetes</taxon>
        <taxon>Kitasatosporales</taxon>
        <taxon>Streptomycetaceae</taxon>
        <taxon>Streptomyces</taxon>
        <taxon>Streptomyces violaceusniger group</taxon>
    </lineage>
</organism>
<dbReference type="GO" id="GO:0030313">
    <property type="term" value="C:cell envelope"/>
    <property type="evidence" value="ECO:0007669"/>
    <property type="project" value="UniProtKB-SubCell"/>
</dbReference>
<evidence type="ECO:0000256" key="1">
    <source>
        <dbReference type="ARBA" id="ARBA00004196"/>
    </source>
</evidence>
<dbReference type="InterPro" id="IPR006128">
    <property type="entry name" value="Lipoprotein_PsaA-like"/>
</dbReference>
<reference evidence="7" key="1">
    <citation type="submission" date="2022-06" db="EMBL/GenBank/DDBJ databases">
        <title>WGS of actinobacteria.</title>
        <authorList>
            <person name="Thawai C."/>
        </authorList>
    </citation>
    <scope>NUCLEOTIDE SEQUENCE</scope>
    <source>
        <strain evidence="7">DSM 42010</strain>
    </source>
</reference>
<dbReference type="InterPro" id="IPR022435">
    <property type="entry name" value="Surface-anchored_actinobac"/>
</dbReference>
<keyword evidence="8" id="KW-1185">Reference proteome</keyword>
<dbReference type="NCBIfam" id="NF038134">
    <property type="entry name" value="choice_anch_M"/>
    <property type="match status" value="1"/>
</dbReference>
<dbReference type="PRINTS" id="PR00690">
    <property type="entry name" value="ADHESNFAMILY"/>
</dbReference>
<evidence type="ECO:0000313" key="7">
    <source>
        <dbReference type="EMBL" id="MCQ8835775.1"/>
    </source>
</evidence>
<evidence type="ECO:0000256" key="2">
    <source>
        <dbReference type="ARBA" id="ARBA00022448"/>
    </source>
</evidence>
<dbReference type="GO" id="GO:0046872">
    <property type="term" value="F:metal ion binding"/>
    <property type="evidence" value="ECO:0007669"/>
    <property type="project" value="UniProtKB-KW"/>
</dbReference>
<dbReference type="SUPFAM" id="SSF53807">
    <property type="entry name" value="Helical backbone' metal receptor"/>
    <property type="match status" value="1"/>
</dbReference>
<dbReference type="PRINTS" id="PR00691">
    <property type="entry name" value="ADHESINB"/>
</dbReference>
<evidence type="ECO:0000256" key="5">
    <source>
        <dbReference type="RuleBase" id="RU003512"/>
    </source>
</evidence>
<dbReference type="RefSeq" id="WP_257635889.1">
    <property type="nucleotide sequence ID" value="NZ_JANIIC010000092.1"/>
</dbReference>
<feature type="chain" id="PRO_5040969766" evidence="6">
    <location>
        <begin position="23"/>
        <end position="524"/>
    </location>
</feature>
<dbReference type="PANTHER" id="PTHR42953:SF1">
    <property type="entry name" value="METAL-BINDING PROTEIN HI_0362-RELATED"/>
    <property type="match status" value="1"/>
</dbReference>
<dbReference type="PANTHER" id="PTHR42953">
    <property type="entry name" value="HIGH-AFFINITY ZINC UPTAKE SYSTEM PROTEIN ZNUA-RELATED"/>
    <property type="match status" value="1"/>
</dbReference>
<dbReference type="InterPro" id="IPR006129">
    <property type="entry name" value="AdhesinB"/>
</dbReference>
<comment type="similarity">
    <text evidence="5">Belongs to the bacterial solute-binding protein 9 family.</text>
</comment>
<sequence>MRIAGSALRTLAATAVLGVAVAGCKGNARPAAEPENPDAALRVVTTTEVLADLVREVGGDRVQVNSIVPPGGDPHSYEPTPADANAVSKADVTFTNHLLLEEHALIKTVDSNARKGTPNVSLAEASETYGANVIPLVEDVGLDVLWLGLRVRGEGEARGATRSSDILMSATDVQGPGELVAYLTESLGRPNVYFNSADGFTTKDTTSLPPAAHTHLNWAFTKPGVYTLRLEAKLRNPGGKAPQPIGTGTFTFAVGVDPHTAADPGDTILDDGHTDLTVNIDSGEISAFTDLRAKGRKQEEIPSGDVVIDVPNRALEKVPAGKRFAFLGEPGSEIYQLPQAVLGKHVHGEIDPHLWQDVQNAKAYVQLIRDTLKKEDPKGARIYDRNSRAYEQELDRLDDYVRARIGQIPAHKRQLITTHDAFGYLADAYGMKVAGFVVPNPAQEPSADDVEKLSRTIKNLKVPAVFMEPNLVQRATVLTQVARDQHVRVCTLYGDAFDKDTRHYTDMMRHNADELRSCLGGMKK</sequence>
<dbReference type="InterPro" id="IPR006127">
    <property type="entry name" value="ZnuA-like"/>
</dbReference>
<keyword evidence="4 6" id="KW-0732">Signal</keyword>
<evidence type="ECO:0000256" key="6">
    <source>
        <dbReference type="SAM" id="SignalP"/>
    </source>
</evidence>
<dbReference type="NCBIfam" id="TIGR03769">
    <property type="entry name" value="P_ac_wall_RPT"/>
    <property type="match status" value="1"/>
</dbReference>
<keyword evidence="2 5" id="KW-0813">Transport</keyword>
<evidence type="ECO:0000313" key="8">
    <source>
        <dbReference type="Proteomes" id="UP001142400"/>
    </source>
</evidence>
<comment type="caution">
    <text evidence="7">The sequence shown here is derived from an EMBL/GenBank/DDBJ whole genome shotgun (WGS) entry which is preliminary data.</text>
</comment>
<protein>
    <submittedName>
        <fullName evidence="7">Anchored repeat ABC transporter, substrate-binding protein</fullName>
    </submittedName>
</protein>
<evidence type="ECO:0000256" key="4">
    <source>
        <dbReference type="ARBA" id="ARBA00022729"/>
    </source>
</evidence>
<dbReference type="Gene3D" id="3.40.50.1980">
    <property type="entry name" value="Nitrogenase molybdenum iron protein domain"/>
    <property type="match status" value="2"/>
</dbReference>
<dbReference type="AlphaFoldDB" id="A0A9X2M3I3"/>
<dbReference type="GO" id="GO:0030001">
    <property type="term" value="P:metal ion transport"/>
    <property type="evidence" value="ECO:0007669"/>
    <property type="project" value="InterPro"/>
</dbReference>
<name>A0A9X2M3I3_STRMQ</name>
<dbReference type="InterPro" id="IPR022434">
    <property type="entry name" value="ABC_LPXTG_lipo_actinobac"/>
</dbReference>
<dbReference type="PROSITE" id="PS51257">
    <property type="entry name" value="PROKAR_LIPOPROTEIN"/>
    <property type="match status" value="1"/>
</dbReference>
<dbReference type="Proteomes" id="UP001142400">
    <property type="component" value="Unassembled WGS sequence"/>
</dbReference>
<dbReference type="GO" id="GO:0007155">
    <property type="term" value="P:cell adhesion"/>
    <property type="evidence" value="ECO:0007669"/>
    <property type="project" value="InterPro"/>
</dbReference>
<dbReference type="EMBL" id="JANIIC010000092">
    <property type="protein sequence ID" value="MCQ8835775.1"/>
    <property type="molecule type" value="Genomic_DNA"/>
</dbReference>
<dbReference type="Pfam" id="PF01297">
    <property type="entry name" value="ZnuA"/>
    <property type="match status" value="2"/>
</dbReference>
<keyword evidence="3" id="KW-0479">Metal-binding</keyword>
<gene>
    <name evidence="7" type="ORF">NQU54_43875</name>
</gene>
<accession>A0A9X2M3I3</accession>
<comment type="subcellular location">
    <subcellularLocation>
        <location evidence="1">Cell envelope</location>
    </subcellularLocation>
</comment>
<proteinExistence type="inferred from homology"/>
<dbReference type="InterPro" id="IPR050492">
    <property type="entry name" value="Bact_metal-bind_prot9"/>
</dbReference>
<evidence type="ECO:0000256" key="3">
    <source>
        <dbReference type="ARBA" id="ARBA00022723"/>
    </source>
</evidence>
<feature type="signal peptide" evidence="6">
    <location>
        <begin position="1"/>
        <end position="22"/>
    </location>
</feature>
<dbReference type="NCBIfam" id="TIGR03772">
    <property type="entry name" value="anch_rpt_subst"/>
    <property type="match status" value="1"/>
</dbReference>